<dbReference type="SMART" id="SM00852">
    <property type="entry name" value="MoCF_biosynth"/>
    <property type="match status" value="1"/>
</dbReference>
<reference evidence="7" key="1">
    <citation type="submission" date="2022-10" db="EMBL/GenBank/DDBJ databases">
        <title>Completed Genome Sequence of two octocoral isolated bacterium, Endozoicomonas euniceicola EF212T and Endozoicomonas gorgoniicola PS125T.</title>
        <authorList>
            <person name="Chiou Y.-J."/>
            <person name="Chen Y.-H."/>
        </authorList>
    </citation>
    <scope>NUCLEOTIDE SEQUENCE</scope>
    <source>
        <strain evidence="7">EF212</strain>
    </source>
</reference>
<protein>
    <recommendedName>
        <fullName evidence="3 5">Molybdenum cofactor biosynthesis protein B</fullName>
    </recommendedName>
</protein>
<comment type="pathway">
    <text evidence="1 5">Cofactor biosynthesis; molybdopterin biosynthesis.</text>
</comment>
<proteinExistence type="inferred from homology"/>
<evidence type="ECO:0000256" key="3">
    <source>
        <dbReference type="ARBA" id="ARBA00015262"/>
    </source>
</evidence>
<dbReference type="Gene3D" id="3.40.980.10">
    <property type="entry name" value="MoaB/Mog-like domain"/>
    <property type="match status" value="1"/>
</dbReference>
<evidence type="ECO:0000259" key="6">
    <source>
        <dbReference type="SMART" id="SM00852"/>
    </source>
</evidence>
<dbReference type="InterPro" id="IPR001453">
    <property type="entry name" value="MoaB/Mog_dom"/>
</dbReference>
<dbReference type="PROSITE" id="PS01078">
    <property type="entry name" value="MOCF_BIOSYNTHESIS_1"/>
    <property type="match status" value="1"/>
</dbReference>
<comment type="similarity">
    <text evidence="2 5">Belongs to the MoaB/Mog family.</text>
</comment>
<keyword evidence="8" id="KW-1185">Reference proteome</keyword>
<evidence type="ECO:0000313" key="8">
    <source>
        <dbReference type="Proteomes" id="UP001163255"/>
    </source>
</evidence>
<dbReference type="NCBIfam" id="TIGR00177">
    <property type="entry name" value="molyb_syn"/>
    <property type="match status" value="1"/>
</dbReference>
<dbReference type="PANTHER" id="PTHR43232">
    <property type="entry name" value="MOLYBDENUM COFACTOR BIOSYNTHESIS PROTEIN B"/>
    <property type="match status" value="1"/>
</dbReference>
<dbReference type="SUPFAM" id="SSF53218">
    <property type="entry name" value="Molybdenum cofactor biosynthesis proteins"/>
    <property type="match status" value="1"/>
</dbReference>
<evidence type="ECO:0000256" key="5">
    <source>
        <dbReference type="PIRNR" id="PIRNR006443"/>
    </source>
</evidence>
<accession>A0ABY6H1D0</accession>
<evidence type="ECO:0000256" key="4">
    <source>
        <dbReference type="ARBA" id="ARBA00023150"/>
    </source>
</evidence>
<keyword evidence="4 5" id="KW-0501">Molybdenum cofactor biosynthesis</keyword>
<dbReference type="InterPro" id="IPR012245">
    <property type="entry name" value="MoaB"/>
</dbReference>
<evidence type="ECO:0000313" key="7">
    <source>
        <dbReference type="EMBL" id="UYM18877.1"/>
    </source>
</evidence>
<dbReference type="InterPro" id="IPR036425">
    <property type="entry name" value="MoaB/Mog-like_dom_sf"/>
</dbReference>
<dbReference type="InterPro" id="IPR008284">
    <property type="entry name" value="MoCF_biosynth_CS"/>
</dbReference>
<dbReference type="EMBL" id="CP103300">
    <property type="protein sequence ID" value="UYM18877.1"/>
    <property type="molecule type" value="Genomic_DNA"/>
</dbReference>
<dbReference type="PANTHER" id="PTHR43232:SF2">
    <property type="entry name" value="MOLYBDENUM COFACTOR BIOSYNTHESIS PROTEIN B"/>
    <property type="match status" value="1"/>
</dbReference>
<dbReference type="Proteomes" id="UP001163255">
    <property type="component" value="Chromosome"/>
</dbReference>
<evidence type="ECO:0000256" key="1">
    <source>
        <dbReference type="ARBA" id="ARBA00005046"/>
    </source>
</evidence>
<name>A0ABY6H1D0_9GAMM</name>
<feature type="domain" description="MoaB/Mog" evidence="6">
    <location>
        <begin position="15"/>
        <end position="159"/>
    </location>
</feature>
<sequence>MAHKQASEFIPLHIAVLTVSDTRTEDNDTSGRLLVDQLKSEGHLLAEKAIVKDDIYKIREVLSRWIAANTVQAVLITGGTGFSGRDSTPEAVLPLFDKEVDGYGELFRQLSYEQIGTSTIQSRTVAGFANGTVIFVMPGSNNACKTAWEGIIKEQLDSRHRPCNFVEQLKNVEPVKAVSQ</sequence>
<evidence type="ECO:0000256" key="2">
    <source>
        <dbReference type="ARBA" id="ARBA00006112"/>
    </source>
</evidence>
<dbReference type="Pfam" id="PF00994">
    <property type="entry name" value="MoCF_biosynth"/>
    <property type="match status" value="1"/>
</dbReference>
<dbReference type="NCBIfam" id="TIGR02667">
    <property type="entry name" value="moaB_proteo"/>
    <property type="match status" value="1"/>
</dbReference>
<organism evidence="7 8">
    <name type="scientific">Endozoicomonas euniceicola</name>
    <dbReference type="NCBI Taxonomy" id="1234143"/>
    <lineage>
        <taxon>Bacteria</taxon>
        <taxon>Pseudomonadati</taxon>
        <taxon>Pseudomonadota</taxon>
        <taxon>Gammaproteobacteria</taxon>
        <taxon>Oceanospirillales</taxon>
        <taxon>Endozoicomonadaceae</taxon>
        <taxon>Endozoicomonas</taxon>
    </lineage>
</organism>
<gene>
    <name evidence="7" type="primary">moaB</name>
    <name evidence="7" type="ORF">NX720_20280</name>
</gene>
<dbReference type="PIRSF" id="PIRSF006443">
    <property type="entry name" value="MoaB"/>
    <property type="match status" value="1"/>
</dbReference>
<dbReference type="InterPro" id="IPR013484">
    <property type="entry name" value="MoaB_proteobac"/>
</dbReference>
<dbReference type="CDD" id="cd00886">
    <property type="entry name" value="MogA_MoaB"/>
    <property type="match status" value="1"/>
</dbReference>
<comment type="function">
    <text evidence="5">May be involved in the biosynthesis of molybdopterin.</text>
</comment>
<dbReference type="RefSeq" id="WP_262601622.1">
    <property type="nucleotide sequence ID" value="NZ_CP103300.1"/>
</dbReference>